<accession>A0A009S145</accession>
<sequence length="424" mass="47644">MVFKVKPKVSFNKISLLCMLGLVGAGNAYADFIDDYKGSIYLRNFYVERDFENPASSDIGSWSQAATLRLESGYTDTALKVGVDVLGQYAVRLNDMHADLPDSILPYDYSKGEQERSYGKAGATLKLKYNNSEFKVGTLEPKLPVIFFDDSRQLTTIFSGALFQSKDIKDLVFTAGFINRINARNDDEYEKLSLFTGSAVNKYESDGLGFVGLDYNFTPSVSGSYWYGQLLDIYQQHYANLAYSTKVGDTKVRLDGRYFNNSESGKALYGDIDNQSYGFMTTINTGNHTLATGVRKNDGKSTFPTISGYVPQPFLHAWSLLGFVKPEELTWHVLYSYDFKGWGVPGLSTTLRYLHGSDIYRAGYSDNTEIERSAALKYVVPEGKLKNFGLEYIHYDTDTKYGTGYARGNSFDEDRVIASYTYKF</sequence>
<organism evidence="5 6">
    <name type="scientific">Acinetobacter baumannii 99063</name>
    <dbReference type="NCBI Taxonomy" id="1310630"/>
    <lineage>
        <taxon>Bacteria</taxon>
        <taxon>Pseudomonadati</taxon>
        <taxon>Pseudomonadota</taxon>
        <taxon>Gammaproteobacteria</taxon>
        <taxon>Moraxellales</taxon>
        <taxon>Moraxellaceae</taxon>
        <taxon>Acinetobacter</taxon>
        <taxon>Acinetobacter calcoaceticus/baumannii complex</taxon>
    </lineage>
</organism>
<protein>
    <submittedName>
        <fullName evidence="5">Outer membrane porin, OprD family protein</fullName>
    </submittedName>
</protein>
<dbReference type="Pfam" id="PF03573">
    <property type="entry name" value="OprD"/>
    <property type="match status" value="1"/>
</dbReference>
<dbReference type="EMBL" id="JEXJ01000072">
    <property type="protein sequence ID" value="EXC47222.1"/>
    <property type="molecule type" value="Genomic_DNA"/>
</dbReference>
<keyword evidence="2" id="KW-0813">Transport</keyword>
<reference evidence="5 6" key="1">
    <citation type="submission" date="2014-02" db="EMBL/GenBank/DDBJ databases">
        <title>Comparative genomics and transcriptomics to identify genetic mechanisms underlying the emergence of carbapenem resistant Acinetobacter baumannii (CRAb).</title>
        <authorList>
            <person name="Harris A.D."/>
            <person name="Johnson K.J."/>
            <person name="George J."/>
            <person name="Shefchek K."/>
            <person name="Daugherty S.C."/>
            <person name="Parankush S."/>
            <person name="Sadzewicz L."/>
            <person name="Tallon L."/>
            <person name="Sengamalay N."/>
            <person name="Hazen T.H."/>
            <person name="Rasko D.A."/>
        </authorList>
    </citation>
    <scope>NUCLEOTIDE SEQUENCE [LARGE SCALE GENOMIC DNA]</scope>
    <source>
        <strain evidence="5 6">99063</strain>
    </source>
</reference>
<evidence type="ECO:0000256" key="1">
    <source>
        <dbReference type="ARBA" id="ARBA00009075"/>
    </source>
</evidence>
<dbReference type="AlphaFoldDB" id="A0A009S145"/>
<proteinExistence type="inferred from homology"/>
<evidence type="ECO:0000313" key="6">
    <source>
        <dbReference type="Proteomes" id="UP000020735"/>
    </source>
</evidence>
<comment type="similarity">
    <text evidence="1">Belongs to the outer membrane porin (Opr) (TC 1.B.25) family.</text>
</comment>
<comment type="caution">
    <text evidence="5">The sequence shown here is derived from an EMBL/GenBank/DDBJ whole genome shotgun (WGS) entry which is preliminary data.</text>
</comment>
<dbReference type="InterPro" id="IPR023614">
    <property type="entry name" value="Porin_dom_sf"/>
</dbReference>
<feature type="signal peptide" evidence="4">
    <location>
        <begin position="1"/>
        <end position="30"/>
    </location>
</feature>
<keyword evidence="3 4" id="KW-0732">Signal</keyword>
<evidence type="ECO:0000256" key="2">
    <source>
        <dbReference type="ARBA" id="ARBA00022448"/>
    </source>
</evidence>
<dbReference type="Gene3D" id="2.40.160.10">
    <property type="entry name" value="Porin"/>
    <property type="match status" value="1"/>
</dbReference>
<dbReference type="PANTHER" id="PTHR34596:SF2">
    <property type="entry name" value="CHITOPORIN"/>
    <property type="match status" value="1"/>
</dbReference>
<dbReference type="Proteomes" id="UP000020735">
    <property type="component" value="Unassembled WGS sequence"/>
</dbReference>
<gene>
    <name evidence="5" type="ORF">J529_3220</name>
</gene>
<dbReference type="PATRIC" id="fig|1310630.3.peg.3141"/>
<dbReference type="GO" id="GO:0015288">
    <property type="term" value="F:porin activity"/>
    <property type="evidence" value="ECO:0007669"/>
    <property type="project" value="TreeGrafter"/>
</dbReference>
<evidence type="ECO:0000256" key="3">
    <source>
        <dbReference type="ARBA" id="ARBA00022729"/>
    </source>
</evidence>
<evidence type="ECO:0000256" key="4">
    <source>
        <dbReference type="SAM" id="SignalP"/>
    </source>
</evidence>
<feature type="chain" id="PRO_5001450557" evidence="4">
    <location>
        <begin position="31"/>
        <end position="424"/>
    </location>
</feature>
<dbReference type="GO" id="GO:0016020">
    <property type="term" value="C:membrane"/>
    <property type="evidence" value="ECO:0007669"/>
    <property type="project" value="InterPro"/>
</dbReference>
<dbReference type="InterPro" id="IPR005318">
    <property type="entry name" value="OM_porin_bac"/>
</dbReference>
<dbReference type="PANTHER" id="PTHR34596">
    <property type="entry name" value="CHITOPORIN"/>
    <property type="match status" value="1"/>
</dbReference>
<name>A0A009S145_ACIBA</name>
<evidence type="ECO:0000313" key="5">
    <source>
        <dbReference type="EMBL" id="EXC47222.1"/>
    </source>
</evidence>